<evidence type="ECO:0000313" key="1">
    <source>
        <dbReference type="EMBL" id="SCB59084.1"/>
    </source>
</evidence>
<name>A0A1C3Y3P1_9HYPH</name>
<dbReference type="Proteomes" id="UP000198723">
    <property type="component" value="Unassembled WGS sequence"/>
</dbReference>
<dbReference type="STRING" id="1138170.GA0061105_106130"/>
<sequence length="111" mass="11650">MQDGSPCLSPAQCRAARALIAWSEEELSSASQVAKATIAAFEAGKLLPNEQTLQEMKRSLENGGVFFIAENGGGAGVRLARSTSATIDTDETETVQYEEYLKNDAPPGAGG</sequence>
<dbReference type="CDD" id="cd00093">
    <property type="entry name" value="HTH_XRE"/>
    <property type="match status" value="1"/>
</dbReference>
<dbReference type="GO" id="GO:0003677">
    <property type="term" value="F:DNA binding"/>
    <property type="evidence" value="ECO:0007669"/>
    <property type="project" value="InterPro"/>
</dbReference>
<protein>
    <recommendedName>
        <fullName evidence="3">Helix-turn-helix</fullName>
    </recommendedName>
</protein>
<dbReference type="InterPro" id="IPR001387">
    <property type="entry name" value="Cro/C1-type_HTH"/>
</dbReference>
<evidence type="ECO:0008006" key="3">
    <source>
        <dbReference type="Google" id="ProtNLM"/>
    </source>
</evidence>
<dbReference type="EMBL" id="FMAJ01000006">
    <property type="protein sequence ID" value="SCB59084.1"/>
    <property type="molecule type" value="Genomic_DNA"/>
</dbReference>
<organism evidence="1 2">
    <name type="scientific">Rhizobium aethiopicum</name>
    <dbReference type="NCBI Taxonomy" id="1138170"/>
    <lineage>
        <taxon>Bacteria</taxon>
        <taxon>Pseudomonadati</taxon>
        <taxon>Pseudomonadota</taxon>
        <taxon>Alphaproteobacteria</taxon>
        <taxon>Hyphomicrobiales</taxon>
        <taxon>Rhizobiaceae</taxon>
        <taxon>Rhizobium/Agrobacterium group</taxon>
        <taxon>Rhizobium</taxon>
    </lineage>
</organism>
<dbReference type="SUPFAM" id="SSF47413">
    <property type="entry name" value="lambda repressor-like DNA-binding domains"/>
    <property type="match status" value="1"/>
</dbReference>
<dbReference type="Gene3D" id="1.10.260.40">
    <property type="entry name" value="lambda repressor-like DNA-binding domains"/>
    <property type="match status" value="1"/>
</dbReference>
<evidence type="ECO:0000313" key="2">
    <source>
        <dbReference type="Proteomes" id="UP000198723"/>
    </source>
</evidence>
<accession>A0A1C3Y3P1</accession>
<reference evidence="1 2" key="1">
    <citation type="submission" date="2016-08" db="EMBL/GenBank/DDBJ databases">
        <authorList>
            <person name="Seilhamer J.J."/>
        </authorList>
    </citation>
    <scope>NUCLEOTIDE SEQUENCE [LARGE SCALE GENOMIC DNA]</scope>
    <source>
        <strain evidence="1 2">HBR26</strain>
    </source>
</reference>
<dbReference type="AlphaFoldDB" id="A0A1C3Y3P1"/>
<proteinExistence type="predicted"/>
<dbReference type="RefSeq" id="WP_092751096.1">
    <property type="nucleotide sequence ID" value="NZ_FMAJ01000006.1"/>
</dbReference>
<dbReference type="InterPro" id="IPR010982">
    <property type="entry name" value="Lambda_DNA-bd_dom_sf"/>
</dbReference>
<gene>
    <name evidence="1" type="ORF">GA0061105_106130</name>
</gene>